<dbReference type="OrthoDB" id="2220542at2"/>
<dbReference type="RefSeq" id="WP_004228261.1">
    <property type="nucleotide sequence ID" value="NZ_AEUV02000002.1"/>
</dbReference>
<evidence type="ECO:0000256" key="1">
    <source>
        <dbReference type="SAM" id="Phobius"/>
    </source>
</evidence>
<feature type="transmembrane region" description="Helical" evidence="1">
    <location>
        <begin position="78"/>
        <end position="98"/>
    </location>
</feature>
<evidence type="ECO:0000313" key="3">
    <source>
        <dbReference type="Proteomes" id="UP000004322"/>
    </source>
</evidence>
<protein>
    <recommendedName>
        <fullName evidence="4">DUF3021 domain-containing protein</fullName>
    </recommendedName>
</protein>
<gene>
    <name evidence="2" type="ORF">STRCR_1650</name>
</gene>
<dbReference type="AlphaFoldDB" id="G5JPR7"/>
<keyword evidence="1" id="KW-0472">Membrane</keyword>
<keyword evidence="1" id="KW-0812">Transmembrane</keyword>
<proteinExistence type="predicted"/>
<feature type="transmembrane region" description="Helical" evidence="1">
    <location>
        <begin position="20"/>
        <end position="39"/>
    </location>
</feature>
<dbReference type="EMBL" id="AEUV02000002">
    <property type="protein sequence ID" value="EHI74699.1"/>
    <property type="molecule type" value="Genomic_DNA"/>
</dbReference>
<keyword evidence="3" id="KW-1185">Reference proteome</keyword>
<feature type="transmembrane region" description="Helical" evidence="1">
    <location>
        <begin position="104"/>
        <end position="125"/>
    </location>
</feature>
<comment type="caution">
    <text evidence="2">The sequence shown here is derived from an EMBL/GenBank/DDBJ whole genome shotgun (WGS) entry which is preliminary data.</text>
</comment>
<evidence type="ECO:0000313" key="2">
    <source>
        <dbReference type="EMBL" id="EHI74699.1"/>
    </source>
</evidence>
<reference evidence="2" key="1">
    <citation type="submission" date="2011-07" db="EMBL/GenBank/DDBJ databases">
        <authorList>
            <person name="Stanhope M.J."/>
            <person name="Durkin A.S."/>
            <person name="Hostetler J."/>
            <person name="Kim M."/>
            <person name="Radune D."/>
            <person name="Singh I."/>
            <person name="Town C.D."/>
        </authorList>
    </citation>
    <scope>NUCLEOTIDE SEQUENCE [LARGE SCALE GENOMIC DNA]</scope>
    <source>
        <strain evidence="2">HS-6</strain>
    </source>
</reference>
<organism evidence="2 3">
    <name type="scientific">Streptococcus criceti HS-6</name>
    <dbReference type="NCBI Taxonomy" id="873449"/>
    <lineage>
        <taxon>Bacteria</taxon>
        <taxon>Bacillati</taxon>
        <taxon>Bacillota</taxon>
        <taxon>Bacilli</taxon>
        <taxon>Lactobacillales</taxon>
        <taxon>Streptococcaceae</taxon>
        <taxon>Streptococcus</taxon>
    </lineage>
</organism>
<accession>G5JPR7</accession>
<sequence length="148" mass="17571">MKTKWWERFLSQEIANEYKAAIYCFCVYFFYAVCQLLQGRTTANIYYLIEMVIAAYVITQVQVFLFKNFDEADRLARRELLGLIVCSCLYGLVGQWLSWFDGNLLAAACFVLYMMLEYLTIFIANKIKRNIDSKKLNRLLNDYKNQRK</sequence>
<feature type="transmembrane region" description="Helical" evidence="1">
    <location>
        <begin position="45"/>
        <end position="66"/>
    </location>
</feature>
<name>G5JPR7_STRCG</name>
<dbReference type="STRING" id="873449.STRCR_1650"/>
<dbReference type="Proteomes" id="UP000004322">
    <property type="component" value="Unassembled WGS sequence"/>
</dbReference>
<keyword evidence="1" id="KW-1133">Transmembrane helix</keyword>
<dbReference type="eggNOG" id="ENOG5033V0S">
    <property type="taxonomic scope" value="Bacteria"/>
</dbReference>
<evidence type="ECO:0008006" key="4">
    <source>
        <dbReference type="Google" id="ProtNLM"/>
    </source>
</evidence>